<keyword evidence="2" id="KW-1185">Reference proteome</keyword>
<comment type="caution">
    <text evidence="1">The sequence shown here is derived from an EMBL/GenBank/DDBJ whole genome shotgun (WGS) entry which is preliminary data.</text>
</comment>
<gene>
    <name evidence="1" type="ORF">PSTG_11008</name>
</gene>
<sequence length="131" mass="14155">MEDQGERFGTPDERICETYTNITRGGCLWIGDNPRTATPKGLTPGWLTDKDKSNCGKQFIIKQGHKHVRGKVVDGCGFGDDGPKVTTGQGCSAIYVTKVLYAELGGNIDDPKDSGTVHIDAWDFAAKNPPV</sequence>
<dbReference type="Proteomes" id="UP000054564">
    <property type="component" value="Unassembled WGS sequence"/>
</dbReference>
<name>A0A0L0V8M9_9BASI</name>
<dbReference type="OrthoDB" id="2496730at2759"/>
<accession>A0A0L0V8M9</accession>
<organism evidence="1 2">
    <name type="scientific">Puccinia striiformis f. sp. tritici PST-78</name>
    <dbReference type="NCBI Taxonomy" id="1165861"/>
    <lineage>
        <taxon>Eukaryota</taxon>
        <taxon>Fungi</taxon>
        <taxon>Dikarya</taxon>
        <taxon>Basidiomycota</taxon>
        <taxon>Pucciniomycotina</taxon>
        <taxon>Pucciniomycetes</taxon>
        <taxon>Pucciniales</taxon>
        <taxon>Pucciniaceae</taxon>
        <taxon>Puccinia</taxon>
    </lineage>
</organism>
<dbReference type="AlphaFoldDB" id="A0A0L0V8M9"/>
<evidence type="ECO:0000313" key="1">
    <source>
        <dbReference type="EMBL" id="KNE95643.1"/>
    </source>
</evidence>
<dbReference type="EMBL" id="AJIL01000093">
    <property type="protein sequence ID" value="KNE95643.1"/>
    <property type="molecule type" value="Genomic_DNA"/>
</dbReference>
<reference evidence="2" key="1">
    <citation type="submission" date="2014-03" db="EMBL/GenBank/DDBJ databases">
        <title>The Genome Sequence of Puccinia striiformis f. sp. tritici PST-78.</title>
        <authorList>
            <consortium name="The Broad Institute Genome Sequencing Platform"/>
            <person name="Cuomo C."/>
            <person name="Hulbert S."/>
            <person name="Chen X."/>
            <person name="Walker B."/>
            <person name="Young S.K."/>
            <person name="Zeng Q."/>
            <person name="Gargeya S."/>
            <person name="Fitzgerald M."/>
            <person name="Haas B."/>
            <person name="Abouelleil A."/>
            <person name="Alvarado L."/>
            <person name="Arachchi H.M."/>
            <person name="Berlin A.M."/>
            <person name="Chapman S.B."/>
            <person name="Goldberg J."/>
            <person name="Griggs A."/>
            <person name="Gujja S."/>
            <person name="Hansen M."/>
            <person name="Howarth C."/>
            <person name="Imamovic A."/>
            <person name="Larimer J."/>
            <person name="McCowan C."/>
            <person name="Montmayeur A."/>
            <person name="Murphy C."/>
            <person name="Neiman D."/>
            <person name="Pearson M."/>
            <person name="Priest M."/>
            <person name="Roberts A."/>
            <person name="Saif S."/>
            <person name="Shea T."/>
            <person name="Sisk P."/>
            <person name="Sykes S."/>
            <person name="Wortman J."/>
            <person name="Nusbaum C."/>
            <person name="Birren B."/>
        </authorList>
    </citation>
    <scope>NUCLEOTIDE SEQUENCE [LARGE SCALE GENOMIC DNA]</scope>
    <source>
        <strain evidence="2">race PST-78</strain>
    </source>
</reference>
<evidence type="ECO:0000313" key="2">
    <source>
        <dbReference type="Proteomes" id="UP000054564"/>
    </source>
</evidence>
<protein>
    <submittedName>
        <fullName evidence="1">Uncharacterized protein</fullName>
    </submittedName>
</protein>
<proteinExistence type="predicted"/>